<dbReference type="InterPro" id="IPR036458">
    <property type="entry name" value="Na:dicarbo_symporter_sf"/>
</dbReference>
<dbReference type="SUPFAM" id="SSF118215">
    <property type="entry name" value="Proton glutamate symport protein"/>
    <property type="match status" value="1"/>
</dbReference>
<evidence type="ECO:0000256" key="5">
    <source>
        <dbReference type="ARBA" id="ARBA00022847"/>
    </source>
</evidence>
<organism evidence="9 10">
    <name type="scientific">Anaerobranca californiensis DSM 14826</name>
    <dbReference type="NCBI Taxonomy" id="1120989"/>
    <lineage>
        <taxon>Bacteria</taxon>
        <taxon>Bacillati</taxon>
        <taxon>Bacillota</taxon>
        <taxon>Clostridia</taxon>
        <taxon>Eubacteriales</taxon>
        <taxon>Proteinivoracaceae</taxon>
        <taxon>Anaerobranca</taxon>
    </lineage>
</organism>
<name>A0A1M6R2P1_9FIRM</name>
<evidence type="ECO:0000313" key="9">
    <source>
        <dbReference type="EMBL" id="SHK26598.1"/>
    </source>
</evidence>
<accession>A0A1M6R2P1</accession>
<reference evidence="10" key="1">
    <citation type="submission" date="2016-11" db="EMBL/GenBank/DDBJ databases">
        <authorList>
            <person name="Varghese N."/>
            <person name="Submissions S."/>
        </authorList>
    </citation>
    <scope>NUCLEOTIDE SEQUENCE [LARGE SCALE GENOMIC DNA]</scope>
    <source>
        <strain evidence="10">DSM 14826</strain>
    </source>
</reference>
<dbReference type="EMBL" id="FRAI01000026">
    <property type="protein sequence ID" value="SHK26598.1"/>
    <property type="molecule type" value="Genomic_DNA"/>
</dbReference>
<keyword evidence="5" id="KW-0769">Symport</keyword>
<dbReference type="GO" id="GO:0005886">
    <property type="term" value="C:plasma membrane"/>
    <property type="evidence" value="ECO:0007669"/>
    <property type="project" value="UniProtKB-SubCell"/>
</dbReference>
<proteinExistence type="predicted"/>
<evidence type="ECO:0000256" key="3">
    <source>
        <dbReference type="ARBA" id="ARBA00022475"/>
    </source>
</evidence>
<dbReference type="PRINTS" id="PR00173">
    <property type="entry name" value="EDTRNSPORT"/>
</dbReference>
<dbReference type="InterPro" id="IPR001991">
    <property type="entry name" value="Na-dicarboxylate_symporter"/>
</dbReference>
<evidence type="ECO:0000256" key="6">
    <source>
        <dbReference type="ARBA" id="ARBA00022989"/>
    </source>
</evidence>
<gene>
    <name evidence="9" type="ORF">SAMN02745227_01928</name>
</gene>
<keyword evidence="10" id="KW-1185">Reference proteome</keyword>
<evidence type="ECO:0000313" key="10">
    <source>
        <dbReference type="Proteomes" id="UP000243547"/>
    </source>
</evidence>
<dbReference type="AlphaFoldDB" id="A0A1M6R2P1"/>
<dbReference type="RefSeq" id="WP_072908309.1">
    <property type="nucleotide sequence ID" value="NZ_FRAI01000026.1"/>
</dbReference>
<dbReference type="Gene3D" id="1.10.3860.10">
    <property type="entry name" value="Sodium:dicarboxylate symporter"/>
    <property type="match status" value="1"/>
</dbReference>
<keyword evidence="7 8" id="KW-0472">Membrane</keyword>
<feature type="transmembrane region" description="Helical" evidence="8">
    <location>
        <begin position="84"/>
        <end position="105"/>
    </location>
</feature>
<feature type="transmembrane region" description="Helical" evidence="8">
    <location>
        <begin position="7"/>
        <end position="26"/>
    </location>
</feature>
<evidence type="ECO:0000256" key="7">
    <source>
        <dbReference type="ARBA" id="ARBA00023136"/>
    </source>
</evidence>
<dbReference type="PANTHER" id="PTHR42865">
    <property type="entry name" value="PROTON/GLUTAMATE-ASPARTATE SYMPORTER"/>
    <property type="match status" value="1"/>
</dbReference>
<feature type="transmembrane region" description="Helical" evidence="8">
    <location>
        <begin position="150"/>
        <end position="167"/>
    </location>
</feature>
<feature type="transmembrane region" description="Helical" evidence="8">
    <location>
        <begin position="313"/>
        <end position="341"/>
    </location>
</feature>
<dbReference type="FunFam" id="1.10.3860.10:FF:000001">
    <property type="entry name" value="C4-dicarboxylate transport protein"/>
    <property type="match status" value="1"/>
</dbReference>
<dbReference type="Proteomes" id="UP000243547">
    <property type="component" value="Unassembled WGS sequence"/>
</dbReference>
<dbReference type="GO" id="GO:0006835">
    <property type="term" value="P:dicarboxylic acid transport"/>
    <property type="evidence" value="ECO:0007669"/>
    <property type="project" value="TreeGrafter"/>
</dbReference>
<keyword evidence="3" id="KW-1003">Cell membrane</keyword>
<evidence type="ECO:0000256" key="2">
    <source>
        <dbReference type="ARBA" id="ARBA00022448"/>
    </source>
</evidence>
<keyword evidence="6 8" id="KW-1133">Transmembrane helix</keyword>
<dbReference type="Pfam" id="PF00375">
    <property type="entry name" value="SDF"/>
    <property type="match status" value="1"/>
</dbReference>
<evidence type="ECO:0000256" key="8">
    <source>
        <dbReference type="SAM" id="Phobius"/>
    </source>
</evidence>
<keyword evidence="4 8" id="KW-0812">Transmembrane</keyword>
<evidence type="ECO:0000256" key="1">
    <source>
        <dbReference type="ARBA" id="ARBA00004651"/>
    </source>
</evidence>
<dbReference type="STRING" id="1120989.SAMN02745227_01928"/>
<dbReference type="OrthoDB" id="9768885at2"/>
<keyword evidence="2" id="KW-0813">Transport</keyword>
<feature type="transmembrane region" description="Helical" evidence="8">
    <location>
        <begin position="38"/>
        <end position="64"/>
    </location>
</feature>
<feature type="transmembrane region" description="Helical" evidence="8">
    <location>
        <begin position="188"/>
        <end position="209"/>
    </location>
</feature>
<comment type="subcellular location">
    <subcellularLocation>
        <location evidence="1">Cell membrane</location>
        <topology evidence="1">Multi-pass membrane protein</topology>
    </subcellularLocation>
</comment>
<evidence type="ECO:0000256" key="4">
    <source>
        <dbReference type="ARBA" id="ARBA00022692"/>
    </source>
</evidence>
<dbReference type="GO" id="GO:0015293">
    <property type="term" value="F:symporter activity"/>
    <property type="evidence" value="ECO:0007669"/>
    <property type="project" value="UniProtKB-KW"/>
</dbReference>
<dbReference type="PANTHER" id="PTHR42865:SF7">
    <property type="entry name" value="PROTON_GLUTAMATE-ASPARTATE SYMPORTER"/>
    <property type="match status" value="1"/>
</dbReference>
<feature type="transmembrane region" description="Helical" evidence="8">
    <location>
        <begin position="353"/>
        <end position="374"/>
    </location>
</feature>
<feature type="transmembrane region" description="Helical" evidence="8">
    <location>
        <begin position="221"/>
        <end position="245"/>
    </location>
</feature>
<protein>
    <submittedName>
        <fullName evidence="9">Na+/H+-dicarboxylate symporter</fullName>
    </submittedName>
</protein>
<sequence length="423" mass="45045">MTKLTSKILKGLLLGMVVGLILNLLPESYVKDVVIVDGILYLVGQIFLRAIMMMVVPLVFISLVNGSAGVGDIKKLGRIGGKTLLFYILSTTVAISVGISLGLLIKPGLGVDLSNNISIQPNINEKLPFVDVLINMVPRNPLEALANGNMLQVIVFAIFTGLALASIRDKVANIINIFESLNELILKMVEYIMYLAPIGVFGLMARTFATEGYQLMLPLLKYMFAVILALVIHGLLVYGGVLKVFTNLSIVKFIKNFSPALSVAFSTASSGATLPVTLDTAIKRLGVSPKIASFTIPLGATINMDGTALKQGIATVFIAQVFGIELTFSAILTVILTATLASIGTAGVPGVGLIILSMVLKSVGLPVEGIALIMGIDRLLDMSRTAINIMGDAVCTLIISKTEGEFNQEVFDADNVEEDKVEN</sequence>